<gene>
    <name evidence="2" type="ORF">E2A64_10290</name>
</gene>
<proteinExistence type="predicted"/>
<keyword evidence="3" id="KW-1185">Reference proteome</keyword>
<sequence length="79" mass="8457">MLIKMTVGLSGVEYSLNPGDERDFPQDEAIRLIEAGYAAPVAERKVEKAVKAPAPERRVKRGGKNVVSANGNGPGDRAH</sequence>
<dbReference type="Proteomes" id="UP000295131">
    <property type="component" value="Unassembled WGS sequence"/>
</dbReference>
<evidence type="ECO:0000313" key="2">
    <source>
        <dbReference type="EMBL" id="TDH35716.1"/>
    </source>
</evidence>
<protein>
    <submittedName>
        <fullName evidence="2">Uncharacterized protein</fullName>
    </submittedName>
</protein>
<dbReference type="AlphaFoldDB" id="A0A4R5PJF5"/>
<dbReference type="EMBL" id="SMSI01000002">
    <property type="protein sequence ID" value="TDH35716.1"/>
    <property type="molecule type" value="Genomic_DNA"/>
</dbReference>
<evidence type="ECO:0000313" key="3">
    <source>
        <dbReference type="Proteomes" id="UP000295131"/>
    </source>
</evidence>
<accession>A0A4R5PJF5</accession>
<comment type="caution">
    <text evidence="2">The sequence shown here is derived from an EMBL/GenBank/DDBJ whole genome shotgun (WGS) entry which is preliminary data.</text>
</comment>
<evidence type="ECO:0000256" key="1">
    <source>
        <dbReference type="SAM" id="MobiDB-lite"/>
    </source>
</evidence>
<name>A0A4R5PJF5_9HYPH</name>
<feature type="region of interest" description="Disordered" evidence="1">
    <location>
        <begin position="49"/>
        <end position="79"/>
    </location>
</feature>
<reference evidence="2 3" key="1">
    <citation type="journal article" date="2013" name="Int. J. Syst. Evol. Microbiol.">
        <title>Hoeflea suaedae sp. nov., an endophytic bacterium isolated from the root of the halophyte Suaeda maritima.</title>
        <authorList>
            <person name="Chung E.J."/>
            <person name="Park J.A."/>
            <person name="Pramanik P."/>
            <person name="Bibi F."/>
            <person name="Jeon C.O."/>
            <person name="Chung Y.R."/>
        </authorList>
    </citation>
    <scope>NUCLEOTIDE SEQUENCE [LARGE SCALE GENOMIC DNA]</scope>
    <source>
        <strain evidence="2 3">YC6898</strain>
    </source>
</reference>
<organism evidence="2 3">
    <name type="scientific">Pseudohoeflea suaedae</name>
    <dbReference type="NCBI Taxonomy" id="877384"/>
    <lineage>
        <taxon>Bacteria</taxon>
        <taxon>Pseudomonadati</taxon>
        <taxon>Pseudomonadota</taxon>
        <taxon>Alphaproteobacteria</taxon>
        <taxon>Hyphomicrobiales</taxon>
        <taxon>Rhizobiaceae</taxon>
        <taxon>Pseudohoeflea</taxon>
    </lineage>
</organism>